<keyword evidence="2" id="KW-1133">Transmembrane helix</keyword>
<dbReference type="EnsemblMetazoa" id="PPA14568.1">
    <property type="protein sequence ID" value="PPA14568.1"/>
    <property type="gene ID" value="WBGene00104122"/>
</dbReference>
<gene>
    <name evidence="3" type="primary">WBGene00104122</name>
</gene>
<dbReference type="AlphaFoldDB" id="A0A2A6CFN4"/>
<evidence type="ECO:0000256" key="2">
    <source>
        <dbReference type="SAM" id="Phobius"/>
    </source>
</evidence>
<organism evidence="3 4">
    <name type="scientific">Pristionchus pacificus</name>
    <name type="common">Parasitic nematode worm</name>
    <dbReference type="NCBI Taxonomy" id="54126"/>
    <lineage>
        <taxon>Eukaryota</taxon>
        <taxon>Metazoa</taxon>
        <taxon>Ecdysozoa</taxon>
        <taxon>Nematoda</taxon>
        <taxon>Chromadorea</taxon>
        <taxon>Rhabditida</taxon>
        <taxon>Rhabditina</taxon>
        <taxon>Diplogasteromorpha</taxon>
        <taxon>Diplogasteroidea</taxon>
        <taxon>Neodiplogasteridae</taxon>
        <taxon>Pristionchus</taxon>
    </lineage>
</organism>
<protein>
    <submittedName>
        <fullName evidence="3">Uncharacterized protein</fullName>
    </submittedName>
</protein>
<evidence type="ECO:0000256" key="1">
    <source>
        <dbReference type="SAM" id="MobiDB-lite"/>
    </source>
</evidence>
<keyword evidence="2" id="KW-0472">Membrane</keyword>
<keyword evidence="4" id="KW-1185">Reference proteome</keyword>
<dbReference type="Proteomes" id="UP000005239">
    <property type="component" value="Unassembled WGS sequence"/>
</dbReference>
<evidence type="ECO:0000313" key="4">
    <source>
        <dbReference type="Proteomes" id="UP000005239"/>
    </source>
</evidence>
<proteinExistence type="predicted"/>
<evidence type="ECO:0000313" key="3">
    <source>
        <dbReference type="EnsemblMetazoa" id="PPA14568.1"/>
    </source>
</evidence>
<sequence length="257" mass="29357">MNISSCAYPYDTVSFLYRTSLLPTVLFHRTPTLVCLNMCLSVPLYSSSVQLLLLLVFLYCCYHFVLEYPRAIYRWLPYGMDVRVVVCLRCFLSTSAPGLYAVSVFSSVSVRTDALRRAFTAVRYVRRSRCVLSPVSVRTDALRRAFTAVRYGIASECDRRREEGDGGKEGRNEGWASTGQESYRTPIRSIYELAGGEIDKQGQSELPYSRKEQYNDFSMTRQDLRVFVCKMLRAERITQDGPPKYAAAETTVLRIDQ</sequence>
<feature type="transmembrane region" description="Helical" evidence="2">
    <location>
        <begin position="48"/>
        <end position="66"/>
    </location>
</feature>
<feature type="compositionally biased region" description="Basic and acidic residues" evidence="1">
    <location>
        <begin position="160"/>
        <end position="172"/>
    </location>
</feature>
<keyword evidence="2" id="KW-0812">Transmembrane</keyword>
<feature type="region of interest" description="Disordered" evidence="1">
    <location>
        <begin position="160"/>
        <end position="181"/>
    </location>
</feature>
<name>A0A2A6CFN4_PRIPA</name>
<reference evidence="4" key="1">
    <citation type="journal article" date="2008" name="Nat. Genet.">
        <title>The Pristionchus pacificus genome provides a unique perspective on nematode lifestyle and parasitism.</title>
        <authorList>
            <person name="Dieterich C."/>
            <person name="Clifton S.W."/>
            <person name="Schuster L.N."/>
            <person name="Chinwalla A."/>
            <person name="Delehaunty K."/>
            <person name="Dinkelacker I."/>
            <person name="Fulton L."/>
            <person name="Fulton R."/>
            <person name="Godfrey J."/>
            <person name="Minx P."/>
            <person name="Mitreva M."/>
            <person name="Roeseler W."/>
            <person name="Tian H."/>
            <person name="Witte H."/>
            <person name="Yang S.P."/>
            <person name="Wilson R.K."/>
            <person name="Sommer R.J."/>
        </authorList>
    </citation>
    <scope>NUCLEOTIDE SEQUENCE [LARGE SCALE GENOMIC DNA]</scope>
    <source>
        <strain evidence="4">PS312</strain>
    </source>
</reference>
<accession>A0A8R1U9N8</accession>
<reference evidence="3" key="2">
    <citation type="submission" date="2022-06" db="UniProtKB">
        <authorList>
            <consortium name="EnsemblMetazoa"/>
        </authorList>
    </citation>
    <scope>IDENTIFICATION</scope>
    <source>
        <strain evidence="3">PS312</strain>
    </source>
</reference>
<accession>A0A2A6CFN4</accession>